<feature type="chain" id="PRO_5034998386" description="Ubiquitin 3 binding protein But2 C-terminal domain-containing protein" evidence="1">
    <location>
        <begin position="24"/>
        <end position="367"/>
    </location>
</feature>
<evidence type="ECO:0000313" key="2">
    <source>
        <dbReference type="EMBL" id="KAF9760196.1"/>
    </source>
</evidence>
<dbReference type="EMBL" id="JADCTT010000001">
    <property type="protein sequence ID" value="KAF9760196.1"/>
    <property type="molecule type" value="Genomic_DNA"/>
</dbReference>
<comment type="caution">
    <text evidence="2">The sequence shown here is derived from an EMBL/GenBank/DDBJ whole genome shotgun (WGS) entry which is preliminary data.</text>
</comment>
<accession>A0A8H7NQP1</accession>
<dbReference type="AlphaFoldDB" id="A0A8H7NQP1"/>
<organism evidence="2 3">
    <name type="scientific">Bionectria ochroleuca</name>
    <name type="common">Gliocladium roseum</name>
    <dbReference type="NCBI Taxonomy" id="29856"/>
    <lineage>
        <taxon>Eukaryota</taxon>
        <taxon>Fungi</taxon>
        <taxon>Dikarya</taxon>
        <taxon>Ascomycota</taxon>
        <taxon>Pezizomycotina</taxon>
        <taxon>Sordariomycetes</taxon>
        <taxon>Hypocreomycetidae</taxon>
        <taxon>Hypocreales</taxon>
        <taxon>Bionectriaceae</taxon>
        <taxon>Clonostachys</taxon>
    </lineage>
</organism>
<evidence type="ECO:0000313" key="3">
    <source>
        <dbReference type="Proteomes" id="UP000616885"/>
    </source>
</evidence>
<protein>
    <recommendedName>
        <fullName evidence="4">Ubiquitin 3 binding protein But2 C-terminal domain-containing protein</fullName>
    </recommendedName>
</protein>
<evidence type="ECO:0008006" key="4">
    <source>
        <dbReference type="Google" id="ProtNLM"/>
    </source>
</evidence>
<name>A0A8H7NQP1_BIOOC</name>
<proteinExistence type="predicted"/>
<evidence type="ECO:0000256" key="1">
    <source>
        <dbReference type="SAM" id="SignalP"/>
    </source>
</evidence>
<dbReference type="Proteomes" id="UP000616885">
    <property type="component" value="Unassembled WGS sequence"/>
</dbReference>
<keyword evidence="1" id="KW-0732">Signal</keyword>
<gene>
    <name evidence="2" type="ORF">IM811_001890</name>
</gene>
<reference evidence="2" key="1">
    <citation type="submission" date="2020-10" db="EMBL/GenBank/DDBJ databases">
        <title>High-Quality Genome Resource of Clonostachys rosea strain S41 by Oxford Nanopore Long-Read Sequencing.</title>
        <authorList>
            <person name="Wang H."/>
        </authorList>
    </citation>
    <scope>NUCLEOTIDE SEQUENCE</scope>
    <source>
        <strain evidence="2">S41</strain>
    </source>
</reference>
<feature type="signal peptide" evidence="1">
    <location>
        <begin position="1"/>
        <end position="23"/>
    </location>
</feature>
<sequence length="367" mass="40338">MHFKIAAGWAAVVVAALARVADGQSSGCAPYQRYVSALKNFDLPFVSKACSSLLHYPAATQTVTQTATDTKTITVATTTNFVAAQTRTRRATQTFTTSTTLDHYTNINVRGCSYPRGVGQDSEKPWGHLGFLTNWGCDQDQDGNRNQPAKRNRNCYKGTLFTTQTVTTTETNLDVQGVYTYITEYPDSTLTVTVTSCSGNYPKSSFNLQVSDITATRTDSYNNLYATPAPYRGLPDLPFYTLNYVPTKPQAVGGGLFNIDCLGRLHAQAPGGGKVLYAAVSPYQPGFEMVYWLDQFEITIRSYIHVYCSVDAGGLLNCTVPQPPSIGDLTMFQTCPIYDEWFYSPLVIANRQSPDAPECYGLKFKTV</sequence>